<organism evidence="4 5">
    <name type="scientific">Rahnella ecdela</name>
    <dbReference type="NCBI Taxonomy" id="2816250"/>
    <lineage>
        <taxon>Bacteria</taxon>
        <taxon>Pseudomonadati</taxon>
        <taxon>Pseudomonadota</taxon>
        <taxon>Gammaproteobacteria</taxon>
        <taxon>Enterobacterales</taxon>
        <taxon>Yersiniaceae</taxon>
        <taxon>Rahnella</taxon>
    </lineage>
</organism>
<dbReference type="PANTHER" id="PTHR46401:SF2">
    <property type="entry name" value="GLYCOSYLTRANSFERASE WBBK-RELATED"/>
    <property type="match status" value="1"/>
</dbReference>
<dbReference type="Pfam" id="PF13439">
    <property type="entry name" value="Glyco_transf_4"/>
    <property type="match status" value="1"/>
</dbReference>
<dbReference type="InterPro" id="IPR028098">
    <property type="entry name" value="Glyco_trans_4-like_N"/>
</dbReference>
<evidence type="ECO:0000313" key="4">
    <source>
        <dbReference type="EMBL" id="MBU9848319.1"/>
    </source>
</evidence>
<accession>A0ABS6LN20</accession>
<feature type="domain" description="Glycosyltransferase subfamily 4-like N-terminal" evidence="3">
    <location>
        <begin position="16"/>
        <end position="176"/>
    </location>
</feature>
<keyword evidence="1" id="KW-0808">Transferase</keyword>
<evidence type="ECO:0000259" key="3">
    <source>
        <dbReference type="Pfam" id="PF13439"/>
    </source>
</evidence>
<protein>
    <submittedName>
        <fullName evidence="4">Glycosyltransferase family 4 protein</fullName>
    </submittedName>
</protein>
<dbReference type="RefSeq" id="WP_217151470.1">
    <property type="nucleotide sequence ID" value="NZ_JAFMOY010000133.1"/>
</dbReference>
<evidence type="ECO:0000256" key="1">
    <source>
        <dbReference type="ARBA" id="ARBA00022679"/>
    </source>
</evidence>
<evidence type="ECO:0000259" key="2">
    <source>
        <dbReference type="Pfam" id="PF00534"/>
    </source>
</evidence>
<dbReference type="PANTHER" id="PTHR46401">
    <property type="entry name" value="GLYCOSYLTRANSFERASE WBBK-RELATED"/>
    <property type="match status" value="1"/>
</dbReference>
<name>A0ABS6LN20_9GAMM</name>
<comment type="caution">
    <text evidence="4">The sequence shown here is derived from an EMBL/GenBank/DDBJ whole genome shotgun (WGS) entry which is preliminary data.</text>
</comment>
<dbReference type="InterPro" id="IPR001296">
    <property type="entry name" value="Glyco_trans_1"/>
</dbReference>
<sequence>MRKVLILTNEFYPFKGGIGRYCEELINVIKHDNQVTLIAPEYNDKLRYSDISKNVALNLFSGGQFKYWHLPKLIKKVISINFDEYDYILVADWPFWVAIQFVNRFILHKKIKFNLMLHGSEVLNLKNGKASVFARVLNLFTGVETIFTNSNYTKGILLENHHVPKEIPVVVTYLGVSQDLKLSNETYLNNTNSGQFNILTVGRLDDRKGYDHVIKSLGLLPPNIRKKILYTIVGNGSDEFIENLKALANQNDVRLMIRSGVGDEELKKIYQQNNIFVLAAKHSNKKIEGFGLVFLEAAIYGIPSVATDVGAISEVVINNRNGLVVKEDIQEISQAIMKLYTDRELLSELSNNCISDVKKFTWSKLADLTLNDIKKGETQ</sequence>
<feature type="domain" description="Glycosyl transferase family 1" evidence="2">
    <location>
        <begin position="190"/>
        <end position="352"/>
    </location>
</feature>
<dbReference type="Proteomes" id="UP000739284">
    <property type="component" value="Unassembled WGS sequence"/>
</dbReference>
<dbReference type="CDD" id="cd03801">
    <property type="entry name" value="GT4_PimA-like"/>
    <property type="match status" value="1"/>
</dbReference>
<reference evidence="4 5" key="1">
    <citation type="submission" date="2021-03" db="EMBL/GenBank/DDBJ databases">
        <title>Five novel Rahnella species.</title>
        <authorList>
            <person name="Brady C."/>
            <person name="Asselin J."/>
            <person name="Beer S."/>
            <person name="Bruberg M.B."/>
            <person name="Crampton B."/>
            <person name="Venter S."/>
            <person name="Arnold D."/>
            <person name="Denman S."/>
        </authorList>
    </citation>
    <scope>NUCLEOTIDE SEQUENCE [LARGE SCALE GENOMIC DNA]</scope>
    <source>
        <strain evidence="4 5">FRB 231</strain>
    </source>
</reference>
<keyword evidence="5" id="KW-1185">Reference proteome</keyword>
<dbReference type="Pfam" id="PF00534">
    <property type="entry name" value="Glycos_transf_1"/>
    <property type="match status" value="1"/>
</dbReference>
<proteinExistence type="predicted"/>
<gene>
    <name evidence="4" type="ORF">J1784_25350</name>
</gene>
<evidence type="ECO:0000313" key="5">
    <source>
        <dbReference type="Proteomes" id="UP000739284"/>
    </source>
</evidence>
<dbReference type="EMBL" id="JAFMOY010000133">
    <property type="protein sequence ID" value="MBU9848319.1"/>
    <property type="molecule type" value="Genomic_DNA"/>
</dbReference>